<organism evidence="2 3">
    <name type="scientific">Candidatus Ordinivivax streblomastigis</name>
    <dbReference type="NCBI Taxonomy" id="2540710"/>
    <lineage>
        <taxon>Bacteria</taxon>
        <taxon>Pseudomonadati</taxon>
        <taxon>Bacteroidota</taxon>
        <taxon>Bacteroidia</taxon>
        <taxon>Bacteroidales</taxon>
        <taxon>Candidatus Ordinivivax</taxon>
    </lineage>
</organism>
<evidence type="ECO:0000256" key="1">
    <source>
        <dbReference type="SAM" id="SignalP"/>
    </source>
</evidence>
<dbReference type="InterPro" id="IPR008928">
    <property type="entry name" value="6-hairpin_glycosidase_sf"/>
</dbReference>
<dbReference type="AlphaFoldDB" id="A0A5M8NTV5"/>
<dbReference type="GO" id="GO:0005975">
    <property type="term" value="P:carbohydrate metabolic process"/>
    <property type="evidence" value="ECO:0007669"/>
    <property type="project" value="InterPro"/>
</dbReference>
<name>A0A5M8NTV5_9BACT</name>
<keyword evidence="1" id="KW-0732">Signal</keyword>
<gene>
    <name evidence="2" type="ORF">EZS26_003365</name>
</gene>
<dbReference type="EMBL" id="SNRX01000075">
    <property type="protein sequence ID" value="KAA6300491.1"/>
    <property type="molecule type" value="Genomic_DNA"/>
</dbReference>
<comment type="caution">
    <text evidence="2">The sequence shown here is derived from an EMBL/GenBank/DDBJ whole genome shotgun (WGS) entry which is preliminary data.</text>
</comment>
<feature type="signal peptide" evidence="1">
    <location>
        <begin position="1"/>
        <end position="20"/>
    </location>
</feature>
<proteinExistence type="predicted"/>
<dbReference type="Proteomes" id="UP000324575">
    <property type="component" value="Unassembled WGS sequence"/>
</dbReference>
<evidence type="ECO:0000313" key="3">
    <source>
        <dbReference type="Proteomes" id="UP000324575"/>
    </source>
</evidence>
<protein>
    <submittedName>
        <fullName evidence="2">Uncharacterized protein</fullName>
    </submittedName>
</protein>
<accession>A0A5M8NTV5</accession>
<reference evidence="2 3" key="1">
    <citation type="submission" date="2019-03" db="EMBL/GenBank/DDBJ databases">
        <title>Single cell metagenomics reveals metabolic interactions within the superorganism composed of flagellate Streblomastix strix and complex community of Bacteroidetes bacteria on its surface.</title>
        <authorList>
            <person name="Treitli S.C."/>
            <person name="Kolisko M."/>
            <person name="Husnik F."/>
            <person name="Keeling P."/>
            <person name="Hampl V."/>
        </authorList>
    </citation>
    <scope>NUCLEOTIDE SEQUENCE [LARGE SCALE GENOMIC DNA]</scope>
    <source>
        <strain evidence="2">St1</strain>
    </source>
</reference>
<feature type="chain" id="PRO_5024459088" evidence="1">
    <location>
        <begin position="21"/>
        <end position="756"/>
    </location>
</feature>
<dbReference type="SUPFAM" id="SSF48208">
    <property type="entry name" value="Six-hairpin glycosidases"/>
    <property type="match status" value="1"/>
</dbReference>
<sequence>MKLSILFFLLCFSLLGTAKAALYKELNGTIKPVVRYYQDKKLVRELPLHLTDGDRIVDANGAEWKLSVAVQTVKERPDAQDYSLTWTLVKGKANEVAVGVEFSFTEWTSREFVFVPAIVYDGNRFNMIKIGYPPHWKDKKDWILDMPTTTAIQPSLGKTGRGKLELNTGNASTPLMAFHSPEKQRGWIVLTTQESRFGNHGFLIEEDKDRAESRFTITAPSVRTERAAGTGEPSEDIAPDWNTGDTLTLQFRVYSFKSPAVKDLLKRFSEVRKDINPQKRKEVLPFSEVWKILDRLFQQERWNENINVYSYSKPGSTTSWGGIWQLGWCGGGQNTLAMLLQGNGETRQRALKNLETIFAKTQAPSGLFYVTGDGNEFATGYQYNETLVRSQGDWLYMAQRQFQQIESTGGNVPPSWKSGLRKQADALARLWAKYEQFGQFVDVETGDICIGGSTSGAIVCGGLALASQTYHAPHYLEVAEAAADKFYRDFVLKGYTTGGPGDILSAPDSESAFGLFESFTTLYEVTKNKKWLTYASDLLPICAGWTVSYDYDFPVNSKMHNIDAHSCGSVWASVANKHGAPAICTWSGDCLLKYYRATGDWRAIELLTDIAHGLPQYISRADHQIGNIPSGSICERVNLSDWEGKKSVGGNIFGSSAWCETAGLLTVTQLPGLYIQPDKGFYAVLDNIQADLLETNKKGMRLRLSNPTPFPADVKVFSESGKQAKQTLFRMDKGNMQVVHLAVNESKEIWFKAIGE</sequence>
<evidence type="ECO:0000313" key="2">
    <source>
        <dbReference type="EMBL" id="KAA6300491.1"/>
    </source>
</evidence>